<name>A0ABV4XSB1_9CYAN</name>
<protein>
    <submittedName>
        <fullName evidence="3">YcxB family protein</fullName>
    </submittedName>
</protein>
<proteinExistence type="predicted"/>
<keyword evidence="1" id="KW-1133">Transmembrane helix</keyword>
<comment type="caution">
    <text evidence="3">The sequence shown here is derived from an EMBL/GenBank/DDBJ whole genome shotgun (WGS) entry which is preliminary data.</text>
</comment>
<keyword evidence="1" id="KW-0472">Membrane</keyword>
<evidence type="ECO:0000256" key="1">
    <source>
        <dbReference type="SAM" id="Phobius"/>
    </source>
</evidence>
<dbReference type="RefSeq" id="WP_413264257.1">
    <property type="nucleotide sequence ID" value="NZ_JBHFNR010000121.1"/>
</dbReference>
<feature type="transmembrane region" description="Helical" evidence="1">
    <location>
        <begin position="25"/>
        <end position="45"/>
    </location>
</feature>
<evidence type="ECO:0000313" key="3">
    <source>
        <dbReference type="EMBL" id="MFB2894611.1"/>
    </source>
</evidence>
<dbReference type="Proteomes" id="UP001576784">
    <property type="component" value="Unassembled WGS sequence"/>
</dbReference>
<dbReference type="Pfam" id="PF14317">
    <property type="entry name" value="YcxB"/>
    <property type="match status" value="1"/>
</dbReference>
<evidence type="ECO:0000259" key="2">
    <source>
        <dbReference type="Pfam" id="PF14317"/>
    </source>
</evidence>
<feature type="transmembrane region" description="Helical" evidence="1">
    <location>
        <begin position="51"/>
        <end position="68"/>
    </location>
</feature>
<reference evidence="3 4" key="1">
    <citation type="submission" date="2024-09" db="EMBL/GenBank/DDBJ databases">
        <title>Floridaenema gen nov. (Aerosakkonemataceae, Aerosakkonematales ord. nov., Cyanobacteria) from benthic tropical and subtropical fresh waters, with the description of four new species.</title>
        <authorList>
            <person name="Moretto J.A."/>
            <person name="Berthold D.E."/>
            <person name="Lefler F.W."/>
            <person name="Huang I.-S."/>
            <person name="Laughinghouse H. IV."/>
        </authorList>
    </citation>
    <scope>NUCLEOTIDE SEQUENCE [LARGE SCALE GENOMIC DNA]</scope>
    <source>
        <strain evidence="3 4">BLCC-F50</strain>
    </source>
</reference>
<dbReference type="EMBL" id="JBHFNR010000121">
    <property type="protein sequence ID" value="MFB2894611.1"/>
    <property type="molecule type" value="Genomic_DNA"/>
</dbReference>
<keyword evidence="1" id="KW-0812">Transmembrane</keyword>
<keyword evidence="4" id="KW-1185">Reference proteome</keyword>
<feature type="domain" description="YcxB-like C-terminal" evidence="2">
    <location>
        <begin position="92"/>
        <end position="152"/>
    </location>
</feature>
<dbReference type="InterPro" id="IPR025588">
    <property type="entry name" value="YcxB-like_C"/>
</dbReference>
<gene>
    <name evidence="3" type="ORF">ACE1CI_17010</name>
</gene>
<sequence>MKLEYQLTFNDYLEANQNHSKWRKILMWIIAIFFFILGLLSIIIIPAEPSSYIFLVLGICYIPLVKLIERYNLARIWKSQPSIREPITLEANEEGITLKSTLFESNIKWQVYTKFVETNKLLMLYQSNQSFNLLPKRAFSTNEQLNEFRELLRIKGIRSR</sequence>
<accession>A0ABV4XSB1</accession>
<evidence type="ECO:0000313" key="4">
    <source>
        <dbReference type="Proteomes" id="UP001576784"/>
    </source>
</evidence>
<organism evidence="3 4">
    <name type="scientific">Floridaenema flaviceps BLCC-F50</name>
    <dbReference type="NCBI Taxonomy" id="3153642"/>
    <lineage>
        <taxon>Bacteria</taxon>
        <taxon>Bacillati</taxon>
        <taxon>Cyanobacteriota</taxon>
        <taxon>Cyanophyceae</taxon>
        <taxon>Oscillatoriophycideae</taxon>
        <taxon>Aerosakkonematales</taxon>
        <taxon>Aerosakkonemataceae</taxon>
        <taxon>Floridanema</taxon>
        <taxon>Floridanema flaviceps</taxon>
    </lineage>
</organism>